<evidence type="ECO:0000313" key="9">
    <source>
        <dbReference type="Proteomes" id="UP000263094"/>
    </source>
</evidence>
<dbReference type="FunFam" id="1.10.630.10:FF:000018">
    <property type="entry name" value="Cytochrome P450 monooxygenase"/>
    <property type="match status" value="1"/>
</dbReference>
<dbReference type="CDD" id="cd11031">
    <property type="entry name" value="Cyp158A-like"/>
    <property type="match status" value="1"/>
</dbReference>
<evidence type="ECO:0000256" key="6">
    <source>
        <dbReference type="ARBA" id="ARBA00023033"/>
    </source>
</evidence>
<comment type="caution">
    <text evidence="8">The sequence shown here is derived from an EMBL/GenBank/DDBJ whole genome shotgun (WGS) entry which is preliminary data.</text>
</comment>
<comment type="similarity">
    <text evidence="1">Belongs to the cytochrome P450 family.</text>
</comment>
<evidence type="ECO:0000256" key="3">
    <source>
        <dbReference type="ARBA" id="ARBA00022723"/>
    </source>
</evidence>
<keyword evidence="4" id="KW-0560">Oxidoreductase</keyword>
<keyword evidence="2" id="KW-0349">Heme</keyword>
<dbReference type="PRINTS" id="PR00359">
    <property type="entry name" value="BP450"/>
</dbReference>
<evidence type="ECO:0000256" key="4">
    <source>
        <dbReference type="ARBA" id="ARBA00023002"/>
    </source>
</evidence>
<dbReference type="GO" id="GO:0004497">
    <property type="term" value="F:monooxygenase activity"/>
    <property type="evidence" value="ECO:0007669"/>
    <property type="project" value="UniProtKB-KW"/>
</dbReference>
<keyword evidence="3" id="KW-0479">Metal-binding</keyword>
<dbReference type="EMBL" id="QUAK01000239">
    <property type="protein sequence ID" value="RFU82276.1"/>
    <property type="molecule type" value="Genomic_DNA"/>
</dbReference>
<organism evidence="8 9">
    <name type="scientific">Streptomyces triticagri</name>
    <dbReference type="NCBI Taxonomy" id="2293568"/>
    <lineage>
        <taxon>Bacteria</taxon>
        <taxon>Bacillati</taxon>
        <taxon>Actinomycetota</taxon>
        <taxon>Actinomycetes</taxon>
        <taxon>Kitasatosporales</taxon>
        <taxon>Streptomycetaceae</taxon>
        <taxon>Streptomyces</taxon>
    </lineage>
</organism>
<evidence type="ECO:0000313" key="8">
    <source>
        <dbReference type="EMBL" id="RFU82276.1"/>
    </source>
</evidence>
<dbReference type="GO" id="GO:0016705">
    <property type="term" value="F:oxidoreductase activity, acting on paired donors, with incorporation or reduction of molecular oxygen"/>
    <property type="evidence" value="ECO:0007669"/>
    <property type="project" value="InterPro"/>
</dbReference>
<keyword evidence="9" id="KW-1185">Reference proteome</keyword>
<evidence type="ECO:0000256" key="5">
    <source>
        <dbReference type="ARBA" id="ARBA00023004"/>
    </source>
</evidence>
<dbReference type="PANTHER" id="PTHR46696">
    <property type="entry name" value="P450, PUTATIVE (EUROFUNG)-RELATED"/>
    <property type="match status" value="1"/>
</dbReference>
<reference evidence="8 9" key="1">
    <citation type="submission" date="2018-08" db="EMBL/GenBank/DDBJ databases">
        <title>Isolation, diversity and antifungal activity of Actinobacteria from wheat.</title>
        <authorList>
            <person name="Han C."/>
        </authorList>
    </citation>
    <scope>NUCLEOTIDE SEQUENCE [LARGE SCALE GENOMIC DNA]</scope>
    <source>
        <strain evidence="8 9">NEAU-YY421</strain>
    </source>
</reference>
<dbReference type="InterPro" id="IPR001128">
    <property type="entry name" value="Cyt_P450"/>
</dbReference>
<protein>
    <submittedName>
        <fullName evidence="8">Cytochrome P450</fullName>
    </submittedName>
</protein>
<dbReference type="InterPro" id="IPR002397">
    <property type="entry name" value="Cyt_P450_B"/>
</dbReference>
<dbReference type="OrthoDB" id="141712at2"/>
<feature type="region of interest" description="Disordered" evidence="7">
    <location>
        <begin position="1"/>
        <end position="23"/>
    </location>
</feature>
<keyword evidence="5" id="KW-0408">Iron</keyword>
<keyword evidence="6" id="KW-0503">Monooxygenase</keyword>
<evidence type="ECO:0000256" key="1">
    <source>
        <dbReference type="ARBA" id="ARBA00010617"/>
    </source>
</evidence>
<proteinExistence type="inferred from homology"/>
<dbReference type="InterPro" id="IPR036396">
    <property type="entry name" value="Cyt_P450_sf"/>
</dbReference>
<dbReference type="GO" id="GO:0020037">
    <property type="term" value="F:heme binding"/>
    <property type="evidence" value="ECO:0007669"/>
    <property type="project" value="InterPro"/>
</dbReference>
<gene>
    <name evidence="8" type="ORF">DY218_33945</name>
</gene>
<dbReference type="GO" id="GO:0005506">
    <property type="term" value="F:iron ion binding"/>
    <property type="evidence" value="ECO:0007669"/>
    <property type="project" value="InterPro"/>
</dbReference>
<dbReference type="RefSeq" id="WP_128560012.1">
    <property type="nucleotide sequence ID" value="NZ_QUAK01000239.1"/>
</dbReference>
<name>A0A372LUD5_9ACTN</name>
<sequence>MTEDTAARDPLTTAPPVRHWPADDIGGTDFDPVLAELMREGPITRISLPYGDGWAWLVTRYDDVRAVTNDPRFVRRPVTERQVTRLAPHFKPKPGSLAFADPPDHNRLRRVVAPAFTARGVARRRDRAQAVLEGLVDGLLRDGPPADLTARVLEPFPIEVHCDLMGVPEADRPRLHDLTQQIVFPSRDTRATGRAKDELYGWIEREIGSRRGRTGPAGAGGPGADDEILSLLAAGVDRGDLGEDEAIGVAGPLQIGGEAVTNNTGQMFFLLLTRPGLLERLRADPAVRPRAVDELLRYIPHRNSVGLARIATEDVDLCGVRIRAGDPVYVSYLSANRDPHVFPEPDRIDFDREEPAAHVAFGHGTHYCTGGPLARMQIDLVVDVLVDRLPGLRLAVPPEQVPWRRHALIRGPESLPVTW</sequence>
<dbReference type="AlphaFoldDB" id="A0A372LUD5"/>
<dbReference type="PANTHER" id="PTHR46696:SF1">
    <property type="entry name" value="CYTOCHROME P450 YJIB-RELATED"/>
    <property type="match status" value="1"/>
</dbReference>
<dbReference type="Pfam" id="PF00067">
    <property type="entry name" value="p450"/>
    <property type="match status" value="1"/>
</dbReference>
<accession>A0A372LUD5</accession>
<dbReference type="Proteomes" id="UP000263094">
    <property type="component" value="Unassembled WGS sequence"/>
</dbReference>
<dbReference type="SUPFAM" id="SSF48264">
    <property type="entry name" value="Cytochrome P450"/>
    <property type="match status" value="1"/>
</dbReference>
<evidence type="ECO:0000256" key="2">
    <source>
        <dbReference type="ARBA" id="ARBA00022617"/>
    </source>
</evidence>
<dbReference type="Gene3D" id="1.10.630.10">
    <property type="entry name" value="Cytochrome P450"/>
    <property type="match status" value="1"/>
</dbReference>
<evidence type="ECO:0000256" key="7">
    <source>
        <dbReference type="SAM" id="MobiDB-lite"/>
    </source>
</evidence>